<name>A0ABU4PHN5_9SPHN</name>
<dbReference type="EMBL" id="JAWXXV010000001">
    <property type="protein sequence ID" value="MDX5983698.1"/>
    <property type="molecule type" value="Genomic_DNA"/>
</dbReference>
<reference evidence="2 3" key="1">
    <citation type="submission" date="2023-11" db="EMBL/GenBank/DDBJ databases">
        <title>MicrobeMod: A computational toolkit for identifying prokaryotic methylation and restriction-modification with nanopore sequencing.</title>
        <authorList>
            <person name="Crits-Christoph A."/>
            <person name="Kang S.C."/>
            <person name="Lee H."/>
            <person name="Ostrov N."/>
        </authorList>
    </citation>
    <scope>NUCLEOTIDE SEQUENCE [LARGE SCALE GENOMIC DNA]</scope>
    <source>
        <strain evidence="2 3">ATCC 14820</strain>
    </source>
</reference>
<gene>
    <name evidence="2" type="ORF">SIL82_05445</name>
</gene>
<dbReference type="InterPro" id="IPR029464">
    <property type="entry name" value="HSDR_N"/>
</dbReference>
<keyword evidence="3" id="KW-1185">Reference proteome</keyword>
<accession>A0ABU4PHN5</accession>
<proteinExistence type="predicted"/>
<dbReference type="RefSeq" id="WP_211207114.1">
    <property type="nucleotide sequence ID" value="NZ_JAWXXV010000001.1"/>
</dbReference>
<dbReference type="Proteomes" id="UP001279660">
    <property type="component" value="Unassembled WGS sequence"/>
</dbReference>
<dbReference type="Pfam" id="PF13588">
    <property type="entry name" value="HSDR_N_2"/>
    <property type="match status" value="1"/>
</dbReference>
<evidence type="ECO:0000313" key="3">
    <source>
        <dbReference type="Proteomes" id="UP001279660"/>
    </source>
</evidence>
<protein>
    <submittedName>
        <fullName evidence="2">Type I restriction enzyme HsdR N-terminal domain-containing protein</fullName>
    </submittedName>
</protein>
<feature type="domain" description="Type I restriction enzyme R protein N-terminal" evidence="1">
    <location>
        <begin position="39"/>
        <end position="155"/>
    </location>
</feature>
<evidence type="ECO:0000259" key="1">
    <source>
        <dbReference type="Pfam" id="PF13588"/>
    </source>
</evidence>
<comment type="caution">
    <text evidence="2">The sequence shown here is derived from an EMBL/GenBank/DDBJ whole genome shotgun (WGS) entry which is preliminary data.</text>
</comment>
<organism evidence="2 3">
    <name type="scientific">Sphingomonas echinoides</name>
    <dbReference type="NCBI Taxonomy" id="59803"/>
    <lineage>
        <taxon>Bacteria</taxon>
        <taxon>Pseudomonadati</taxon>
        <taxon>Pseudomonadota</taxon>
        <taxon>Alphaproteobacteria</taxon>
        <taxon>Sphingomonadales</taxon>
        <taxon>Sphingomonadaceae</taxon>
        <taxon>Sphingomonas</taxon>
    </lineage>
</organism>
<sequence length="347" mass="39145">MAKKPAAPVTPFPAEGLHRSGTLVWVPLKHEWRELTSKPEEEVRQEFVRHLHLKLGYDLAQMGQELRTQSGTKSVRADIVVWGSADDKANAASPKIVVECKAESVSLNLKDYYQGESYARSMGAEFFVAHNRRFTEPFEVVPAAPGQFKSVARIPAASDWGDAKIIKEIKEAQRAFNRTEFTRLLQTSHDIIRDVHKKDPTAAFDAISKVLFIKMFVERSGLHGTFTTEYLDSYKKYRILTNMTIHQALFDETKNFYRADNLFTEKDTLDISEATFRRIVKRYKPSTSQRLATTSRALPLKSSLARPFAASWASSSRPGPSWISWSKCSTRAKGSLSAIRRQAPAAS</sequence>
<evidence type="ECO:0000313" key="2">
    <source>
        <dbReference type="EMBL" id="MDX5983698.1"/>
    </source>
</evidence>